<dbReference type="STRING" id="525898.Sdel_0596"/>
<evidence type="ECO:0000256" key="5">
    <source>
        <dbReference type="ARBA" id="ARBA00023244"/>
    </source>
</evidence>
<evidence type="ECO:0000256" key="7">
    <source>
        <dbReference type="ARBA" id="ARBA00040167"/>
    </source>
</evidence>
<dbReference type="AlphaFoldDB" id="D1B015"/>
<dbReference type="UniPathway" id="UPA00251">
    <property type="reaction ID" value="UER00320"/>
</dbReference>
<reference evidence="12" key="1">
    <citation type="submission" date="2009-11" db="EMBL/GenBank/DDBJ databases">
        <title>The complete genome of Sulfurospirillum deleyianum DSM 6946.</title>
        <authorList>
            <consortium name="US DOE Joint Genome Institute (JGI-PGF)"/>
            <person name="Lucas S."/>
            <person name="Copeland A."/>
            <person name="Lapidus A."/>
            <person name="Glavina del Rio T."/>
            <person name="Dalin E."/>
            <person name="Tice H."/>
            <person name="Bruce D."/>
            <person name="Goodwin L."/>
            <person name="Pitluck S."/>
            <person name="Kyrpides N."/>
            <person name="Mavromatis K."/>
            <person name="Ivanova N."/>
            <person name="Ovchinnikova G."/>
            <person name="Munk A.C."/>
            <person name="Lu M."/>
            <person name="Brettin T."/>
            <person name="Detter J.C."/>
            <person name="Han C."/>
            <person name="Tapia R."/>
            <person name="Larimer F."/>
            <person name="Land M."/>
            <person name="Hauser L."/>
            <person name="Markowitz V."/>
            <person name="Cheng J.F."/>
            <person name="Hugenholtz P."/>
            <person name="Woyke T."/>
            <person name="Wu D."/>
            <person name="Aumann P."/>
            <person name="Schneider S."/>
            <person name="Lang E."/>
            <person name="Spring S."/>
            <person name="Klenk H.P."/>
            <person name="Eisen J.A."/>
        </authorList>
    </citation>
    <scope>NUCLEOTIDE SEQUENCE [LARGE SCALE GENOMIC DNA]</scope>
    <source>
        <strain evidence="12">ATCC 51133 / DSM 6946 / 5175</strain>
    </source>
</reference>
<dbReference type="PANTHER" id="PTHR38042">
    <property type="entry name" value="UROPORPHYRINOGEN-III SYNTHASE, CHLOROPLASTIC"/>
    <property type="match status" value="1"/>
</dbReference>
<dbReference type="GO" id="GO:0006780">
    <property type="term" value="P:uroporphyrinogen III biosynthetic process"/>
    <property type="evidence" value="ECO:0007669"/>
    <property type="project" value="UniProtKB-UniRule"/>
</dbReference>
<protein>
    <recommendedName>
        <fullName evidence="7 9">Uroporphyrinogen-III synthase</fullName>
        <ecNumber evidence="3 9">4.2.1.75</ecNumber>
    </recommendedName>
</protein>
<feature type="domain" description="Tetrapyrrole biosynthesis uroporphyrinogen III synthase" evidence="10">
    <location>
        <begin position="15"/>
        <end position="208"/>
    </location>
</feature>
<reference evidence="11 12" key="2">
    <citation type="journal article" date="2010" name="Stand. Genomic Sci.">
        <title>Complete genome sequence of Sulfurospirillum deleyianum type strain (5175).</title>
        <authorList>
            <person name="Sikorski J."/>
            <person name="Lapidus A."/>
            <person name="Copeland A."/>
            <person name="Glavina Del Rio T."/>
            <person name="Nolan M."/>
            <person name="Lucas S."/>
            <person name="Chen F."/>
            <person name="Tice H."/>
            <person name="Cheng J.F."/>
            <person name="Saunders E."/>
            <person name="Bruce D."/>
            <person name="Goodwin L."/>
            <person name="Pitluck S."/>
            <person name="Ovchinnikova G."/>
            <person name="Pati A."/>
            <person name="Ivanova N."/>
            <person name="Mavromatis K."/>
            <person name="Chen A."/>
            <person name="Palaniappan K."/>
            <person name="Chain P."/>
            <person name="Land M."/>
            <person name="Hauser L."/>
            <person name="Chang Y.J."/>
            <person name="Jeffries C.D."/>
            <person name="Brettin T."/>
            <person name="Detter J.C."/>
            <person name="Han C."/>
            <person name="Rohde M."/>
            <person name="Lang E."/>
            <person name="Spring S."/>
            <person name="Goker M."/>
            <person name="Bristow J."/>
            <person name="Eisen J.A."/>
            <person name="Markowitz V."/>
            <person name="Hugenholtz P."/>
            <person name="Kyrpides N.C."/>
            <person name="Klenk H.P."/>
        </authorList>
    </citation>
    <scope>NUCLEOTIDE SEQUENCE [LARGE SCALE GENOMIC DNA]</scope>
    <source>
        <strain evidence="12">ATCC 51133 / DSM 6946 / 5175</strain>
    </source>
</reference>
<dbReference type="EC" id="4.2.1.75" evidence="3 9"/>
<keyword evidence="4 9" id="KW-0456">Lyase</keyword>
<dbReference type="EMBL" id="CP001816">
    <property type="protein sequence ID" value="ACZ11632.1"/>
    <property type="molecule type" value="Genomic_DNA"/>
</dbReference>
<keyword evidence="5 9" id="KW-0627">Porphyrin biosynthesis</keyword>
<dbReference type="HOGENOM" id="CLU_080916_0_0_7"/>
<evidence type="ECO:0000256" key="4">
    <source>
        <dbReference type="ARBA" id="ARBA00023239"/>
    </source>
</evidence>
<accession>D1B015</accession>
<dbReference type="GO" id="GO:0006782">
    <property type="term" value="P:protoporphyrinogen IX biosynthetic process"/>
    <property type="evidence" value="ECO:0007669"/>
    <property type="project" value="UniProtKB-UniRule"/>
</dbReference>
<evidence type="ECO:0000313" key="11">
    <source>
        <dbReference type="EMBL" id="ACZ11632.1"/>
    </source>
</evidence>
<dbReference type="Proteomes" id="UP000002222">
    <property type="component" value="Chromosome"/>
</dbReference>
<dbReference type="eggNOG" id="COG1587">
    <property type="taxonomic scope" value="Bacteria"/>
</dbReference>
<evidence type="ECO:0000256" key="1">
    <source>
        <dbReference type="ARBA" id="ARBA00004772"/>
    </source>
</evidence>
<proteinExistence type="inferred from homology"/>
<evidence type="ECO:0000259" key="10">
    <source>
        <dbReference type="Pfam" id="PF02602"/>
    </source>
</evidence>
<gene>
    <name evidence="11" type="ordered locus">Sdel_0596</name>
</gene>
<dbReference type="Gene3D" id="3.40.50.10090">
    <property type="match status" value="2"/>
</dbReference>
<dbReference type="InterPro" id="IPR003754">
    <property type="entry name" value="4pyrrol_synth_uPrphyn_synth"/>
</dbReference>
<comment type="similarity">
    <text evidence="2 9">Belongs to the uroporphyrinogen-III synthase family.</text>
</comment>
<keyword evidence="12" id="KW-1185">Reference proteome</keyword>
<dbReference type="KEGG" id="sdl:Sdel_0596"/>
<comment type="pathway">
    <text evidence="1 9">Porphyrin-containing compound metabolism; protoporphyrin-IX biosynthesis; coproporphyrinogen-III from 5-aminolevulinate: step 3/4.</text>
</comment>
<dbReference type="InterPro" id="IPR036108">
    <property type="entry name" value="4pyrrol_syn_uPrphyn_synt_sf"/>
</dbReference>
<dbReference type="Pfam" id="PF02602">
    <property type="entry name" value="HEM4"/>
    <property type="match status" value="1"/>
</dbReference>
<sequence>MGIKTPIYLFSDETRSKEVVHLPLFEICYTQAFVDIEAYDAIVFTSKNSVKALERLGVAWQTKAAYAIGEGTAQTIMHYGGNLLFTCNHSYGDLFAEELIPLLQGKRVFFPRAKEVISPLFEILTKAGITISQSVMYETVCKTYDASLTPPPKAILIFTSPSTVHCFLKNFSWDASYRVVVIGTKTAAVLPLHVKPVIAEIQTIEHCITLAKAL</sequence>
<dbReference type="SUPFAM" id="SSF69618">
    <property type="entry name" value="HemD-like"/>
    <property type="match status" value="1"/>
</dbReference>
<organism evidence="11 12">
    <name type="scientific">Sulfurospirillum deleyianum (strain ATCC 51133 / DSM 6946 / 5175)</name>
    <dbReference type="NCBI Taxonomy" id="525898"/>
    <lineage>
        <taxon>Bacteria</taxon>
        <taxon>Pseudomonadati</taxon>
        <taxon>Campylobacterota</taxon>
        <taxon>Epsilonproteobacteria</taxon>
        <taxon>Campylobacterales</taxon>
        <taxon>Sulfurospirillaceae</taxon>
        <taxon>Sulfurospirillum</taxon>
    </lineage>
</organism>
<evidence type="ECO:0000313" key="12">
    <source>
        <dbReference type="Proteomes" id="UP000002222"/>
    </source>
</evidence>
<evidence type="ECO:0000256" key="3">
    <source>
        <dbReference type="ARBA" id="ARBA00013109"/>
    </source>
</evidence>
<comment type="catalytic activity">
    <reaction evidence="8 9">
        <text>hydroxymethylbilane = uroporphyrinogen III + H2O</text>
        <dbReference type="Rhea" id="RHEA:18965"/>
        <dbReference type="ChEBI" id="CHEBI:15377"/>
        <dbReference type="ChEBI" id="CHEBI:57308"/>
        <dbReference type="ChEBI" id="CHEBI:57845"/>
        <dbReference type="EC" id="4.2.1.75"/>
    </reaction>
</comment>
<evidence type="ECO:0000256" key="9">
    <source>
        <dbReference type="RuleBase" id="RU366031"/>
    </source>
</evidence>
<evidence type="ECO:0000256" key="2">
    <source>
        <dbReference type="ARBA" id="ARBA00008133"/>
    </source>
</evidence>
<dbReference type="GO" id="GO:0004852">
    <property type="term" value="F:uroporphyrinogen-III synthase activity"/>
    <property type="evidence" value="ECO:0007669"/>
    <property type="project" value="UniProtKB-UniRule"/>
</dbReference>
<name>D1B015_SULD5</name>
<comment type="function">
    <text evidence="6 9">Catalyzes cyclization of the linear tetrapyrrole, hydroxymethylbilane, to the macrocyclic uroporphyrinogen III.</text>
</comment>
<dbReference type="OrthoDB" id="5328023at2"/>
<dbReference type="CDD" id="cd06578">
    <property type="entry name" value="HemD"/>
    <property type="match status" value="1"/>
</dbReference>
<dbReference type="InterPro" id="IPR039793">
    <property type="entry name" value="UROS/Hem4"/>
</dbReference>
<dbReference type="RefSeq" id="WP_012856398.1">
    <property type="nucleotide sequence ID" value="NC_013512.1"/>
</dbReference>
<evidence type="ECO:0000256" key="6">
    <source>
        <dbReference type="ARBA" id="ARBA00037589"/>
    </source>
</evidence>
<evidence type="ECO:0000256" key="8">
    <source>
        <dbReference type="ARBA" id="ARBA00048617"/>
    </source>
</evidence>
<dbReference type="PANTHER" id="PTHR38042:SF1">
    <property type="entry name" value="UROPORPHYRINOGEN-III SYNTHASE, CHLOROPLASTIC"/>
    <property type="match status" value="1"/>
</dbReference>